<evidence type="ECO:0000256" key="1">
    <source>
        <dbReference type="SAM" id="MobiDB-lite"/>
    </source>
</evidence>
<organism evidence="3 4">
    <name type="scientific">Triticum aestivum</name>
    <name type="common">Wheat</name>
    <dbReference type="NCBI Taxonomy" id="4565"/>
    <lineage>
        <taxon>Eukaryota</taxon>
        <taxon>Viridiplantae</taxon>
        <taxon>Streptophyta</taxon>
        <taxon>Embryophyta</taxon>
        <taxon>Tracheophyta</taxon>
        <taxon>Spermatophyta</taxon>
        <taxon>Magnoliopsida</taxon>
        <taxon>Liliopsida</taxon>
        <taxon>Poales</taxon>
        <taxon>Poaceae</taxon>
        <taxon>BOP clade</taxon>
        <taxon>Pooideae</taxon>
        <taxon>Triticodae</taxon>
        <taxon>Triticeae</taxon>
        <taxon>Triticinae</taxon>
        <taxon>Triticum</taxon>
    </lineage>
</organism>
<feature type="compositionally biased region" description="Low complexity" evidence="1">
    <location>
        <begin position="14"/>
        <end position="25"/>
    </location>
</feature>
<name>A0A7H4LJK1_WHEAT</name>
<proteinExistence type="predicted"/>
<dbReference type="InterPro" id="IPR032675">
    <property type="entry name" value="LRR_dom_sf"/>
</dbReference>
<gene>
    <name evidence="3" type="ORF">CAMPLR22A2D_LOCUS3402</name>
</gene>
<evidence type="ECO:0000259" key="2">
    <source>
        <dbReference type="Pfam" id="PF24758"/>
    </source>
</evidence>
<protein>
    <recommendedName>
        <fullName evidence="2">F-box/LRR-repeat protein 15/At3g58940/PEG3-like LRR domain-containing protein</fullName>
    </recommendedName>
</protein>
<dbReference type="PANTHER" id="PTHR32141">
    <property type="match status" value="1"/>
</dbReference>
<dbReference type="AlphaFoldDB" id="A0A7H4LJK1"/>
<dbReference type="Pfam" id="PF24758">
    <property type="entry name" value="LRR_At5g56370"/>
    <property type="match status" value="1"/>
</dbReference>
<dbReference type="InterPro" id="IPR055411">
    <property type="entry name" value="LRR_FXL15/At3g58940/PEG3-like"/>
</dbReference>
<evidence type="ECO:0000313" key="4">
    <source>
        <dbReference type="Proteomes" id="UP000280104"/>
    </source>
</evidence>
<accession>A0A7H4LJK1</accession>
<dbReference type="Gene3D" id="3.80.10.10">
    <property type="entry name" value="Ribonuclease Inhibitor"/>
    <property type="match status" value="1"/>
</dbReference>
<dbReference type="InterPro" id="IPR055302">
    <property type="entry name" value="F-box_dom-containing"/>
</dbReference>
<sequence length="354" mass="39547">MESADPSAKKMRLPPAATPVVDPTPGSAGRSGDPAPTGSQEPVESWVDSISDLPDAVLREIILILPAKYCYRTQVLSIQWCPLSRMVPLNLDCCQLSLFNDFEIPRAIISSHQGSVQSLCIPSCYLSKHTMPCMVDAWLKSPELTELQLLEFYYYPGNHLPDTERHVHVPSAPISISRFSSSLHTATFALCYLRDNLVLNLRLPFLKKLSPVQVRISEASLHSIIHSSCPAIECLVLVFTVRIGCLQIKSINLVRIGISFDGRQLIIQDAPSLQRLILDSSYSPSQITVGVIHDLCAHFNMVFGSTVLQVLYIIIYTCNHKLHFKFLRISYISSRSTHFVLILCSMLNEEFLHG</sequence>
<reference evidence="3 4" key="1">
    <citation type="submission" date="2018-05" db="EMBL/GenBank/DDBJ databases">
        <authorList>
            <person name="Thind KAUR A."/>
        </authorList>
    </citation>
    <scope>NUCLEOTIDE SEQUENCE [LARGE SCALE GENOMIC DNA]</scope>
</reference>
<feature type="region of interest" description="Disordered" evidence="1">
    <location>
        <begin position="1"/>
        <end position="44"/>
    </location>
</feature>
<dbReference type="SUPFAM" id="SSF52047">
    <property type="entry name" value="RNI-like"/>
    <property type="match status" value="1"/>
</dbReference>
<dbReference type="Proteomes" id="UP000280104">
    <property type="component" value="Chromosome II"/>
</dbReference>
<dbReference type="EMBL" id="LS480641">
    <property type="protein sequence ID" value="SPT18789.1"/>
    <property type="molecule type" value="Genomic_DNA"/>
</dbReference>
<dbReference type="PANTHER" id="PTHR32141:SF186">
    <property type="entry name" value="FBD DOMAIN-CONTAINING PROTEIN"/>
    <property type="match status" value="1"/>
</dbReference>
<feature type="domain" description="F-box/LRR-repeat protein 15/At3g58940/PEG3-like LRR" evidence="2">
    <location>
        <begin position="135"/>
        <end position="287"/>
    </location>
</feature>
<evidence type="ECO:0000313" key="3">
    <source>
        <dbReference type="EMBL" id="SPT18789.1"/>
    </source>
</evidence>